<evidence type="ECO:0000256" key="2">
    <source>
        <dbReference type="ARBA" id="ARBA00022829"/>
    </source>
</evidence>
<dbReference type="SUPFAM" id="SSF109709">
    <property type="entry name" value="KorB DNA-binding domain-like"/>
    <property type="match status" value="1"/>
</dbReference>
<comment type="function">
    <text evidence="4">Involved in chromosome partition. Localize to both poles of the predivisional cell following completion of DNA replication. Binds to the DNA origin of replication.</text>
</comment>
<dbReference type="InterPro" id="IPR041468">
    <property type="entry name" value="HTH_ParB/Spo0J"/>
</dbReference>
<dbReference type="Pfam" id="PF17762">
    <property type="entry name" value="HTH_ParB"/>
    <property type="match status" value="1"/>
</dbReference>
<dbReference type="FunFam" id="3.90.1530.30:FF:000001">
    <property type="entry name" value="Chromosome partitioning protein ParB"/>
    <property type="match status" value="1"/>
</dbReference>
<keyword evidence="3" id="KW-0238">DNA-binding</keyword>
<dbReference type="Proteomes" id="UP000282957">
    <property type="component" value="Unassembled WGS sequence"/>
</dbReference>
<evidence type="ECO:0000256" key="3">
    <source>
        <dbReference type="ARBA" id="ARBA00023125"/>
    </source>
</evidence>
<dbReference type="InterPro" id="IPR004437">
    <property type="entry name" value="ParB/RepB/Spo0J"/>
</dbReference>
<dbReference type="GO" id="GO:0003677">
    <property type="term" value="F:DNA binding"/>
    <property type="evidence" value="ECO:0007669"/>
    <property type="project" value="UniProtKB-KW"/>
</dbReference>
<comment type="similarity">
    <text evidence="1">Belongs to the ParB family.</text>
</comment>
<dbReference type="Gene3D" id="3.90.1530.30">
    <property type="match status" value="1"/>
</dbReference>
<dbReference type="InterPro" id="IPR057240">
    <property type="entry name" value="ParB_dimer_C"/>
</dbReference>
<dbReference type="AlphaFoldDB" id="A0A437MPC2"/>
<dbReference type="InterPro" id="IPR036086">
    <property type="entry name" value="ParB/Sulfiredoxin_sf"/>
</dbReference>
<dbReference type="RefSeq" id="WP_127786388.1">
    <property type="nucleotide sequence ID" value="NZ_SACL01000001.1"/>
</dbReference>
<dbReference type="PANTHER" id="PTHR33375:SF1">
    <property type="entry name" value="CHROMOSOME-PARTITIONING PROTEIN PARB-RELATED"/>
    <property type="match status" value="1"/>
</dbReference>
<dbReference type="InterPro" id="IPR003115">
    <property type="entry name" value="ParB_N"/>
</dbReference>
<dbReference type="GO" id="GO:0005694">
    <property type="term" value="C:chromosome"/>
    <property type="evidence" value="ECO:0007669"/>
    <property type="project" value="TreeGrafter"/>
</dbReference>
<accession>A0A437MPC2</accession>
<dbReference type="OrthoDB" id="9802051at2"/>
<dbReference type="GO" id="GO:0045881">
    <property type="term" value="P:positive regulation of sporulation resulting in formation of a cellular spore"/>
    <property type="evidence" value="ECO:0007669"/>
    <property type="project" value="TreeGrafter"/>
</dbReference>
<keyword evidence="7" id="KW-1185">Reference proteome</keyword>
<evidence type="ECO:0000313" key="7">
    <source>
        <dbReference type="Proteomes" id="UP000282957"/>
    </source>
</evidence>
<proteinExistence type="inferred from homology"/>
<evidence type="ECO:0000259" key="5">
    <source>
        <dbReference type="SMART" id="SM00470"/>
    </source>
</evidence>
<evidence type="ECO:0000256" key="1">
    <source>
        <dbReference type="ARBA" id="ARBA00006295"/>
    </source>
</evidence>
<dbReference type="NCBIfam" id="TIGR00180">
    <property type="entry name" value="parB_part"/>
    <property type="match status" value="1"/>
</dbReference>
<dbReference type="SUPFAM" id="SSF110849">
    <property type="entry name" value="ParB/Sulfiredoxin"/>
    <property type="match status" value="1"/>
</dbReference>
<feature type="domain" description="ParB-like N-terminal" evidence="5">
    <location>
        <begin position="27"/>
        <end position="119"/>
    </location>
</feature>
<dbReference type="PANTHER" id="PTHR33375">
    <property type="entry name" value="CHROMOSOME-PARTITIONING PROTEIN PARB-RELATED"/>
    <property type="match status" value="1"/>
</dbReference>
<dbReference type="FunFam" id="1.10.10.2830:FF:000001">
    <property type="entry name" value="Chromosome partitioning protein ParB"/>
    <property type="match status" value="1"/>
</dbReference>
<sequence>MSKPPRLGKGLSALLGEAAAPSAEQARSLPVTALEPSPFQARGPMDPDALEELAASIRQHGVLQPILVRPKPGAAGTYQIIGGERRWRAAQAAPLHEVPVVIRDFDDSAAMAAGLVENLQREDLNAVEEAEGYERLTGQFGLTQLQLSQAVGKSRSHITNTLRLLNLPPRVQELLRDGALSAGHARALIGAPDPIALALHIVDRGLNVRQAEALATRPGLPGKPAPKPESPEIKALENDLSRHLGLQVSIAHGGRGGTLTIKYKDLDQLDGVLALLTGKMA</sequence>
<dbReference type="Pfam" id="PF02195">
    <property type="entry name" value="ParB_N"/>
    <property type="match status" value="1"/>
</dbReference>
<dbReference type="GO" id="GO:0007059">
    <property type="term" value="P:chromosome segregation"/>
    <property type="evidence" value="ECO:0007669"/>
    <property type="project" value="UniProtKB-KW"/>
</dbReference>
<comment type="caution">
    <text evidence="6">The sequence shown here is derived from an EMBL/GenBank/DDBJ whole genome shotgun (WGS) entry which is preliminary data.</text>
</comment>
<dbReference type="EMBL" id="SACL01000001">
    <property type="protein sequence ID" value="RVT99494.1"/>
    <property type="molecule type" value="Genomic_DNA"/>
</dbReference>
<dbReference type="InterPro" id="IPR050336">
    <property type="entry name" value="Chromosome_partition/occlusion"/>
</dbReference>
<dbReference type="Pfam" id="PF23552">
    <property type="entry name" value="ParB_C"/>
    <property type="match status" value="1"/>
</dbReference>
<dbReference type="CDD" id="cd16393">
    <property type="entry name" value="SPO0J_N"/>
    <property type="match status" value="1"/>
</dbReference>
<evidence type="ECO:0000313" key="6">
    <source>
        <dbReference type="EMBL" id="RVT99494.1"/>
    </source>
</evidence>
<keyword evidence="2" id="KW-0159">Chromosome partition</keyword>
<dbReference type="Gene3D" id="1.10.10.2830">
    <property type="match status" value="1"/>
</dbReference>
<gene>
    <name evidence="6" type="ORF">EOD42_05245</name>
</gene>
<organism evidence="6 7">
    <name type="scientific">Rhodovarius crocodyli</name>
    <dbReference type="NCBI Taxonomy" id="1979269"/>
    <lineage>
        <taxon>Bacteria</taxon>
        <taxon>Pseudomonadati</taxon>
        <taxon>Pseudomonadota</taxon>
        <taxon>Alphaproteobacteria</taxon>
        <taxon>Acetobacterales</taxon>
        <taxon>Roseomonadaceae</taxon>
        <taxon>Rhodovarius</taxon>
    </lineage>
</organism>
<dbReference type="SMART" id="SM00470">
    <property type="entry name" value="ParB"/>
    <property type="match status" value="1"/>
</dbReference>
<evidence type="ECO:0000256" key="4">
    <source>
        <dbReference type="ARBA" id="ARBA00025472"/>
    </source>
</evidence>
<reference evidence="6 7" key="1">
    <citation type="submission" date="2019-01" db="EMBL/GenBank/DDBJ databases">
        <authorList>
            <person name="Chen W.-M."/>
        </authorList>
    </citation>
    <scope>NUCLEOTIDE SEQUENCE [LARGE SCALE GENOMIC DNA]</scope>
    <source>
        <strain evidence="6 7">CCP-6</strain>
    </source>
</reference>
<protein>
    <submittedName>
        <fullName evidence="6">ParB/RepB/Spo0J family partition protein</fullName>
    </submittedName>
</protein>
<name>A0A437MPC2_9PROT</name>